<dbReference type="Proteomes" id="UP000183561">
    <property type="component" value="Unassembled WGS sequence"/>
</dbReference>
<dbReference type="EMBL" id="FNSV01000002">
    <property type="protein sequence ID" value="SEB31618.1"/>
    <property type="molecule type" value="Genomic_DNA"/>
</dbReference>
<dbReference type="OrthoDB" id="7064009at2"/>
<gene>
    <name evidence="5" type="ORF">SAMN04490239_0394</name>
</gene>
<name>A0A1H4IE62_9NOCA</name>
<dbReference type="PRINTS" id="PR00080">
    <property type="entry name" value="SDRFAMILY"/>
</dbReference>
<dbReference type="Pfam" id="PF13561">
    <property type="entry name" value="adh_short_C2"/>
    <property type="match status" value="1"/>
</dbReference>
<dbReference type="NCBIfam" id="NF005559">
    <property type="entry name" value="PRK07231.1"/>
    <property type="match status" value="1"/>
</dbReference>
<evidence type="ECO:0000259" key="4">
    <source>
        <dbReference type="SMART" id="SM00822"/>
    </source>
</evidence>
<proteinExistence type="inferred from homology"/>
<dbReference type="FunFam" id="3.40.50.720:FF:000084">
    <property type="entry name" value="Short-chain dehydrogenase reductase"/>
    <property type="match status" value="1"/>
</dbReference>
<dbReference type="PRINTS" id="PR00081">
    <property type="entry name" value="GDHRDH"/>
</dbReference>
<protein>
    <submittedName>
        <fullName evidence="5">NAD(P)-dependent dehydrogenase, short-chain alcohol dehydrogenase family</fullName>
    </submittedName>
</protein>
<dbReference type="SUPFAM" id="SSF51735">
    <property type="entry name" value="NAD(P)-binding Rossmann-fold domains"/>
    <property type="match status" value="1"/>
</dbReference>
<keyword evidence="3" id="KW-0520">NAD</keyword>
<accession>A0A1H4IE62</accession>
<dbReference type="SMART" id="SM00822">
    <property type="entry name" value="PKS_KR"/>
    <property type="match status" value="1"/>
</dbReference>
<evidence type="ECO:0000313" key="6">
    <source>
        <dbReference type="Proteomes" id="UP000183561"/>
    </source>
</evidence>
<evidence type="ECO:0000256" key="1">
    <source>
        <dbReference type="ARBA" id="ARBA00006484"/>
    </source>
</evidence>
<feature type="domain" description="Ketoreductase" evidence="4">
    <location>
        <begin position="7"/>
        <end position="188"/>
    </location>
</feature>
<dbReference type="CDD" id="cd05233">
    <property type="entry name" value="SDR_c"/>
    <property type="match status" value="1"/>
</dbReference>
<keyword evidence="6" id="KW-1185">Reference proteome</keyword>
<evidence type="ECO:0000313" key="5">
    <source>
        <dbReference type="EMBL" id="SEB31618.1"/>
    </source>
</evidence>
<dbReference type="InterPro" id="IPR002347">
    <property type="entry name" value="SDR_fam"/>
</dbReference>
<dbReference type="InterPro" id="IPR036291">
    <property type="entry name" value="NAD(P)-bd_dom_sf"/>
</dbReference>
<dbReference type="RefSeq" id="WP_072947419.1">
    <property type="nucleotide sequence ID" value="NZ_FNSV01000002.1"/>
</dbReference>
<reference evidence="6" key="1">
    <citation type="submission" date="2016-10" db="EMBL/GenBank/DDBJ databases">
        <authorList>
            <person name="Varghese N."/>
            <person name="Submissions S."/>
        </authorList>
    </citation>
    <scope>NUCLEOTIDE SEQUENCE [LARGE SCALE GENOMIC DNA]</scope>
    <source>
        <strain evidence="6">DSM 44498</strain>
    </source>
</reference>
<evidence type="ECO:0000256" key="2">
    <source>
        <dbReference type="ARBA" id="ARBA00023002"/>
    </source>
</evidence>
<keyword evidence="2" id="KW-0560">Oxidoreductase</keyword>
<dbReference type="AlphaFoldDB" id="A0A1H4IE62"/>
<evidence type="ECO:0000256" key="3">
    <source>
        <dbReference type="ARBA" id="ARBA00023027"/>
    </source>
</evidence>
<dbReference type="PANTHER" id="PTHR24321:SF8">
    <property type="entry name" value="ESTRADIOL 17-BETA-DEHYDROGENASE 8-RELATED"/>
    <property type="match status" value="1"/>
</dbReference>
<dbReference type="InterPro" id="IPR057326">
    <property type="entry name" value="KR_dom"/>
</dbReference>
<dbReference type="PANTHER" id="PTHR24321">
    <property type="entry name" value="DEHYDROGENASES, SHORT CHAIN"/>
    <property type="match status" value="1"/>
</dbReference>
<dbReference type="GO" id="GO:0016491">
    <property type="term" value="F:oxidoreductase activity"/>
    <property type="evidence" value="ECO:0007669"/>
    <property type="project" value="UniProtKB-KW"/>
</dbReference>
<sequence>MGRMQDMVAIVTGAASGIGAAAAQRLVEEGASVLLVDRSEENLERVAAGLDGNVDIAAADISDRGQVDDYTRRAVERFGGLDAVLLNAGIFGDMAPVDAYDEKRFDEVISVNVKGTWHGLRAAVPHLRNRGGGSIVVTSSTQGLSAYFHSSPYTASKHAVVGIAKNAAMDLARDNIRVNTVHPGIIDTRMMGELHETASPQDPDAAMTAFATSIPMGRYGRPAEIADLMLFLASNDSSYCTGGTFVADGGLTAFHGGPIPD</sequence>
<organism evidence="5 6">
    <name type="scientific">Rhodococcus koreensis</name>
    <dbReference type="NCBI Taxonomy" id="99653"/>
    <lineage>
        <taxon>Bacteria</taxon>
        <taxon>Bacillati</taxon>
        <taxon>Actinomycetota</taxon>
        <taxon>Actinomycetes</taxon>
        <taxon>Mycobacteriales</taxon>
        <taxon>Nocardiaceae</taxon>
        <taxon>Rhodococcus</taxon>
    </lineage>
</organism>
<comment type="similarity">
    <text evidence="1">Belongs to the short-chain dehydrogenases/reductases (SDR) family.</text>
</comment>
<dbReference type="Gene3D" id="3.40.50.720">
    <property type="entry name" value="NAD(P)-binding Rossmann-like Domain"/>
    <property type="match status" value="1"/>
</dbReference>
<dbReference type="InterPro" id="IPR020904">
    <property type="entry name" value="Sc_DH/Rdtase_CS"/>
</dbReference>
<dbReference type="PROSITE" id="PS00061">
    <property type="entry name" value="ADH_SHORT"/>
    <property type="match status" value="1"/>
</dbReference>